<organism evidence="4">
    <name type="scientific">Angiostrongylus costaricensis</name>
    <name type="common">Nematode worm</name>
    <dbReference type="NCBI Taxonomy" id="334426"/>
    <lineage>
        <taxon>Eukaryota</taxon>
        <taxon>Metazoa</taxon>
        <taxon>Ecdysozoa</taxon>
        <taxon>Nematoda</taxon>
        <taxon>Chromadorea</taxon>
        <taxon>Rhabditida</taxon>
        <taxon>Rhabditina</taxon>
        <taxon>Rhabditomorpha</taxon>
        <taxon>Strongyloidea</taxon>
        <taxon>Metastrongylidae</taxon>
        <taxon>Angiostrongylus</taxon>
    </lineage>
</organism>
<sequence>MLRRVYIVLTVGVLASIVVGAAVVLRKLVRVKNYKNVGRASTTVGAIEAVAHVPICEKFSYRDELEQTKIH</sequence>
<proteinExistence type="predicted"/>
<reference evidence="4" key="1">
    <citation type="submission" date="2017-02" db="UniProtKB">
        <authorList>
            <consortium name="WormBaseParasite"/>
        </authorList>
    </citation>
    <scope>IDENTIFICATION</scope>
</reference>
<dbReference type="EMBL" id="UYYA01004638">
    <property type="protein sequence ID" value="VDM62793.1"/>
    <property type="molecule type" value="Genomic_DNA"/>
</dbReference>
<protein>
    <submittedName>
        <fullName evidence="4">Col_cuticle_N domain-containing protein</fullName>
    </submittedName>
</protein>
<keyword evidence="1" id="KW-1133">Transmembrane helix</keyword>
<dbReference type="WBParaSite" id="ACOC_0001120701-mRNA-1">
    <property type="protein sequence ID" value="ACOC_0001120701-mRNA-1"/>
    <property type="gene ID" value="ACOC_0001120701"/>
</dbReference>
<reference evidence="2 3" key="2">
    <citation type="submission" date="2018-11" db="EMBL/GenBank/DDBJ databases">
        <authorList>
            <consortium name="Pathogen Informatics"/>
        </authorList>
    </citation>
    <scope>NUCLEOTIDE SEQUENCE [LARGE SCALE GENOMIC DNA]</scope>
    <source>
        <strain evidence="2 3">Costa Rica</strain>
    </source>
</reference>
<gene>
    <name evidence="2" type="ORF">ACOC_LOCUS11208</name>
</gene>
<dbReference type="AlphaFoldDB" id="A0A0R3PXY0"/>
<keyword evidence="3" id="KW-1185">Reference proteome</keyword>
<evidence type="ECO:0000313" key="3">
    <source>
        <dbReference type="Proteomes" id="UP000267027"/>
    </source>
</evidence>
<evidence type="ECO:0000256" key="1">
    <source>
        <dbReference type="SAM" id="Phobius"/>
    </source>
</evidence>
<dbReference type="Proteomes" id="UP000267027">
    <property type="component" value="Unassembled WGS sequence"/>
</dbReference>
<feature type="transmembrane region" description="Helical" evidence="1">
    <location>
        <begin position="6"/>
        <end position="25"/>
    </location>
</feature>
<evidence type="ECO:0000313" key="4">
    <source>
        <dbReference type="WBParaSite" id="ACOC_0001120701-mRNA-1"/>
    </source>
</evidence>
<keyword evidence="1" id="KW-0812">Transmembrane</keyword>
<accession>A0A0R3PXY0</accession>
<keyword evidence="1" id="KW-0472">Membrane</keyword>
<evidence type="ECO:0000313" key="2">
    <source>
        <dbReference type="EMBL" id="VDM62793.1"/>
    </source>
</evidence>
<name>A0A0R3PXY0_ANGCS</name>